<dbReference type="STRING" id="658196.A0A397T6J8"/>
<sequence>MSVNTHQYNYGSRTSELDDFEDILDHYKYISGRRFHNTTSKYSLPNDKNEVDRLELSHDLFKYAFGGNYSSPIQNKLEDGIAVLDIGCGTGKWIIDNAMDYPKSTFIGIDMSPIFPKENKPQNAGFIECDVLYGLPFPSNTFDFVHQRLLCTAFSEKQWITVIKEIMRVLKPSGYVEFMESDPLKFHNSGPCTREIMKKVKQFYKSQDICMNVPSKLKGFMESIGDLSEVKVENRVLPVGKWNGTFGELMFEYIRMSIESYSIIITRKFKYTNQESLELLDCFAQEIEGYSSSLSYTRFYAQKI</sequence>
<dbReference type="PANTHER" id="PTHR43591">
    <property type="entry name" value="METHYLTRANSFERASE"/>
    <property type="match status" value="1"/>
</dbReference>
<organism evidence="2 3">
    <name type="scientific">Glomus cerebriforme</name>
    <dbReference type="NCBI Taxonomy" id="658196"/>
    <lineage>
        <taxon>Eukaryota</taxon>
        <taxon>Fungi</taxon>
        <taxon>Fungi incertae sedis</taxon>
        <taxon>Mucoromycota</taxon>
        <taxon>Glomeromycotina</taxon>
        <taxon>Glomeromycetes</taxon>
        <taxon>Glomerales</taxon>
        <taxon>Glomeraceae</taxon>
        <taxon>Glomus</taxon>
    </lineage>
</organism>
<comment type="caution">
    <text evidence="2">The sequence shown here is derived from an EMBL/GenBank/DDBJ whole genome shotgun (WGS) entry which is preliminary data.</text>
</comment>
<dbReference type="PANTHER" id="PTHR43591:SF24">
    <property type="entry name" value="2-METHOXY-6-POLYPRENYL-1,4-BENZOQUINOL METHYLASE, MITOCHONDRIAL"/>
    <property type="match status" value="1"/>
</dbReference>
<accession>A0A397T6J8</accession>
<protein>
    <submittedName>
        <fullName evidence="2">S-adenosyl-L-methionine-dependent methyltransferase</fullName>
    </submittedName>
</protein>
<name>A0A397T6J8_9GLOM</name>
<keyword evidence="3" id="KW-1185">Reference proteome</keyword>
<gene>
    <name evidence="2" type="ORF">C1645_803848</name>
</gene>
<dbReference type="GO" id="GO:0032259">
    <property type="term" value="P:methylation"/>
    <property type="evidence" value="ECO:0007669"/>
    <property type="project" value="UniProtKB-KW"/>
</dbReference>
<dbReference type="Proteomes" id="UP000265703">
    <property type="component" value="Unassembled WGS sequence"/>
</dbReference>
<dbReference type="InterPro" id="IPR029063">
    <property type="entry name" value="SAM-dependent_MTases_sf"/>
</dbReference>
<dbReference type="OrthoDB" id="2013972at2759"/>
<dbReference type="CDD" id="cd02440">
    <property type="entry name" value="AdoMet_MTases"/>
    <property type="match status" value="1"/>
</dbReference>
<dbReference type="SUPFAM" id="SSF53335">
    <property type="entry name" value="S-adenosyl-L-methionine-dependent methyltransferases"/>
    <property type="match status" value="1"/>
</dbReference>
<evidence type="ECO:0000313" key="3">
    <source>
        <dbReference type="Proteomes" id="UP000265703"/>
    </source>
</evidence>
<dbReference type="Gene3D" id="3.40.50.150">
    <property type="entry name" value="Vaccinia Virus protein VP39"/>
    <property type="match status" value="1"/>
</dbReference>
<reference evidence="2 3" key="1">
    <citation type="submission" date="2018-06" db="EMBL/GenBank/DDBJ databases">
        <title>Comparative genomics reveals the genomic features of Rhizophagus irregularis, R. cerebriforme, R. diaphanum and Gigaspora rosea, and their symbiotic lifestyle signature.</title>
        <authorList>
            <person name="Morin E."/>
            <person name="San Clemente H."/>
            <person name="Chen E.C.H."/>
            <person name="De La Providencia I."/>
            <person name="Hainaut M."/>
            <person name="Kuo A."/>
            <person name="Kohler A."/>
            <person name="Murat C."/>
            <person name="Tang N."/>
            <person name="Roy S."/>
            <person name="Loubradou J."/>
            <person name="Henrissat B."/>
            <person name="Grigoriev I.V."/>
            <person name="Corradi N."/>
            <person name="Roux C."/>
            <person name="Martin F.M."/>
        </authorList>
    </citation>
    <scope>NUCLEOTIDE SEQUENCE [LARGE SCALE GENOMIC DNA]</scope>
    <source>
        <strain evidence="2 3">DAOM 227022</strain>
    </source>
</reference>
<dbReference type="AlphaFoldDB" id="A0A397T6J8"/>
<proteinExistence type="predicted"/>
<evidence type="ECO:0000259" key="1">
    <source>
        <dbReference type="Pfam" id="PF13649"/>
    </source>
</evidence>
<dbReference type="GO" id="GO:0008168">
    <property type="term" value="F:methyltransferase activity"/>
    <property type="evidence" value="ECO:0007669"/>
    <property type="project" value="UniProtKB-KW"/>
</dbReference>
<evidence type="ECO:0000313" key="2">
    <source>
        <dbReference type="EMBL" id="RIA93888.1"/>
    </source>
</evidence>
<feature type="domain" description="Methyltransferase" evidence="1">
    <location>
        <begin position="83"/>
        <end position="174"/>
    </location>
</feature>
<keyword evidence="2" id="KW-0808">Transferase</keyword>
<dbReference type="InterPro" id="IPR041698">
    <property type="entry name" value="Methyltransf_25"/>
</dbReference>
<dbReference type="Pfam" id="PF13649">
    <property type="entry name" value="Methyltransf_25"/>
    <property type="match status" value="1"/>
</dbReference>
<dbReference type="EMBL" id="QKYT01000095">
    <property type="protein sequence ID" value="RIA93888.1"/>
    <property type="molecule type" value="Genomic_DNA"/>
</dbReference>
<keyword evidence="2" id="KW-0489">Methyltransferase</keyword>